<organism evidence="1 2">
    <name type="scientific">Nitrospirillum amazonense</name>
    <dbReference type="NCBI Taxonomy" id="28077"/>
    <lineage>
        <taxon>Bacteria</taxon>
        <taxon>Pseudomonadati</taxon>
        <taxon>Pseudomonadota</taxon>
        <taxon>Alphaproteobacteria</taxon>
        <taxon>Rhodospirillales</taxon>
        <taxon>Azospirillaceae</taxon>
        <taxon>Nitrospirillum</taxon>
    </lineage>
</organism>
<reference evidence="1 2" key="1">
    <citation type="submission" date="2019-06" db="EMBL/GenBank/DDBJ databases">
        <title>Genomic Encyclopedia of Type Strains, Phase IV (KMG-V): Genome sequencing to study the core and pangenomes of soil and plant-associated prokaryotes.</title>
        <authorList>
            <person name="Whitman W."/>
        </authorList>
    </citation>
    <scope>NUCLEOTIDE SEQUENCE [LARGE SCALE GENOMIC DNA]</scope>
    <source>
        <strain evidence="1 2">BR 11880</strain>
    </source>
</reference>
<protein>
    <submittedName>
        <fullName evidence="1">Uncharacterized protein</fullName>
    </submittedName>
</protein>
<comment type="caution">
    <text evidence="1">The sequence shown here is derived from an EMBL/GenBank/DDBJ whole genome shotgun (WGS) entry which is preliminary data.</text>
</comment>
<evidence type="ECO:0000313" key="2">
    <source>
        <dbReference type="Proteomes" id="UP000319859"/>
    </source>
</evidence>
<dbReference type="AlphaFoldDB" id="A0A560FAR0"/>
<dbReference type="RefSeq" id="WP_145750887.1">
    <property type="nucleotide sequence ID" value="NZ_VITN01000009.1"/>
</dbReference>
<gene>
    <name evidence="1" type="ORF">FBZ89_10981</name>
</gene>
<accession>A0A560FAR0</accession>
<evidence type="ECO:0000313" key="1">
    <source>
        <dbReference type="EMBL" id="TWB18699.1"/>
    </source>
</evidence>
<dbReference type="EMBL" id="VITN01000009">
    <property type="protein sequence ID" value="TWB18699.1"/>
    <property type="molecule type" value="Genomic_DNA"/>
</dbReference>
<dbReference type="Proteomes" id="UP000319859">
    <property type="component" value="Unassembled WGS sequence"/>
</dbReference>
<name>A0A560FAR0_9PROT</name>
<sequence length="69" mass="7860">MACREDATSDCCRPAVVRAYQEMRGKGQPEKFCLEAAITVYRWHHPSPDNLPPEVMAMVTGWVRQGLMH</sequence>
<dbReference type="OrthoDB" id="7359277at2"/>
<proteinExistence type="predicted"/>